<proteinExistence type="predicted"/>
<feature type="compositionally biased region" description="Polar residues" evidence="1">
    <location>
        <begin position="161"/>
        <end position="174"/>
    </location>
</feature>
<organism evidence="3 4">
    <name type="scientific">Marivirga arenosa</name>
    <dbReference type="NCBI Taxonomy" id="3059076"/>
    <lineage>
        <taxon>Bacteria</taxon>
        <taxon>Pseudomonadati</taxon>
        <taxon>Bacteroidota</taxon>
        <taxon>Cytophagia</taxon>
        <taxon>Cytophagales</taxon>
        <taxon>Marivirgaceae</taxon>
        <taxon>Marivirga</taxon>
    </lineage>
</organism>
<accession>A0AA51N5X3</accession>
<keyword evidence="4" id="KW-1185">Reference proteome</keyword>
<sequence>MSDYVHREKKNRIIGISVSLGLHILLLLLFLWVTAWKEPYPPLPEYGIELNIGMDNTGSGDEPVASQETEVTEEEPVEEVQETTEESVEESAETEQVIDESENTTEDVAEETVEEVVSNQESPVKVEEKKEEKKQEKTQKEEVEEKKEEPKANPNALFPGNNDSQGETTNNKGDQGNPDGQVDAEAMMGPQGGGNGSSLDMAGWKWDSPPRPNDTSQQSGKIVFEIRVDGNGEVISVRAIETTVSAEVVKIYQDEVAKLSFSRTSGGRTAPQSKGTITFLIRAN</sequence>
<keyword evidence="2" id="KW-0812">Transmembrane</keyword>
<gene>
    <name evidence="3" type="ORF">QYS48_33725</name>
</gene>
<evidence type="ECO:0000313" key="3">
    <source>
        <dbReference type="EMBL" id="WMN06789.1"/>
    </source>
</evidence>
<dbReference type="AlphaFoldDB" id="A0AA51N5X3"/>
<evidence type="ECO:0000256" key="1">
    <source>
        <dbReference type="SAM" id="MobiDB-lite"/>
    </source>
</evidence>
<feature type="region of interest" description="Disordered" evidence="1">
    <location>
        <begin position="54"/>
        <end position="218"/>
    </location>
</feature>
<evidence type="ECO:0000313" key="4">
    <source>
        <dbReference type="Proteomes" id="UP001244443"/>
    </source>
</evidence>
<name>A0AA51N5X3_9BACT</name>
<reference evidence="3" key="1">
    <citation type="submission" date="2023-08" db="EMBL/GenBank/DDBJ databases">
        <title>Comparative genomics and taxonomic characterization of three novel marine species of genus Marivirga.</title>
        <authorList>
            <person name="Muhammad N."/>
            <person name="Kim S.-G."/>
        </authorList>
    </citation>
    <scope>NUCLEOTIDE SEQUENCE [LARGE SCALE GENOMIC DNA]</scope>
    <source>
        <strain evidence="3">ABR2-2</strain>
    </source>
</reference>
<feature type="compositionally biased region" description="Acidic residues" evidence="1">
    <location>
        <begin position="70"/>
        <end position="114"/>
    </location>
</feature>
<feature type="compositionally biased region" description="Basic and acidic residues" evidence="1">
    <location>
        <begin position="124"/>
        <end position="151"/>
    </location>
</feature>
<keyword evidence="2" id="KW-0472">Membrane</keyword>
<evidence type="ECO:0008006" key="5">
    <source>
        <dbReference type="Google" id="ProtNLM"/>
    </source>
</evidence>
<dbReference type="Proteomes" id="UP001244443">
    <property type="component" value="Chromosome"/>
</dbReference>
<evidence type="ECO:0000256" key="2">
    <source>
        <dbReference type="SAM" id="Phobius"/>
    </source>
</evidence>
<protein>
    <recommendedName>
        <fullName evidence="5">Energy transducer TonB</fullName>
    </recommendedName>
</protein>
<keyword evidence="2" id="KW-1133">Transmembrane helix</keyword>
<dbReference type="RefSeq" id="WP_308356745.1">
    <property type="nucleotide sequence ID" value="NZ_CP129970.2"/>
</dbReference>
<feature type="transmembrane region" description="Helical" evidence="2">
    <location>
        <begin position="12"/>
        <end position="33"/>
    </location>
</feature>
<dbReference type="EMBL" id="CP129970">
    <property type="protein sequence ID" value="WMN06789.1"/>
    <property type="molecule type" value="Genomic_DNA"/>
</dbReference>